<accession>A0A0D6ELE7</accession>
<keyword evidence="4 9" id="KW-0547">Nucleotide-binding</keyword>
<comment type="catalytic activity">
    <reaction evidence="8">
        <text>L-seryl-[protein] + ATP = O-phospho-L-seryl-[protein] + ADP + H(+)</text>
        <dbReference type="Rhea" id="RHEA:17989"/>
        <dbReference type="Rhea" id="RHEA-COMP:9863"/>
        <dbReference type="Rhea" id="RHEA-COMP:11604"/>
        <dbReference type="ChEBI" id="CHEBI:15378"/>
        <dbReference type="ChEBI" id="CHEBI:29999"/>
        <dbReference type="ChEBI" id="CHEBI:30616"/>
        <dbReference type="ChEBI" id="CHEBI:83421"/>
        <dbReference type="ChEBI" id="CHEBI:456216"/>
        <dbReference type="EC" id="2.7.11.11"/>
    </reaction>
</comment>
<evidence type="ECO:0000256" key="2">
    <source>
        <dbReference type="ARBA" id="ARBA00022527"/>
    </source>
</evidence>
<dbReference type="GO" id="GO:0004691">
    <property type="term" value="F:cAMP-dependent protein kinase activity"/>
    <property type="evidence" value="ECO:0007669"/>
    <property type="project" value="UniProtKB-EC"/>
</dbReference>
<dbReference type="CDD" id="cd05580">
    <property type="entry name" value="STKc_PKA_like"/>
    <property type="match status" value="1"/>
</dbReference>
<dbReference type="PROSITE" id="PS00107">
    <property type="entry name" value="PROTEIN_KINASE_ATP"/>
    <property type="match status" value="1"/>
</dbReference>
<dbReference type="PANTHER" id="PTHR24353:SF37">
    <property type="entry name" value="CAMP-DEPENDENT PROTEIN KINASE CATALYTIC SUBUNIT PRKX"/>
    <property type="match status" value="1"/>
</dbReference>
<evidence type="ECO:0000313" key="12">
    <source>
        <dbReference type="EMBL" id="CEQ40832.1"/>
    </source>
</evidence>
<dbReference type="SUPFAM" id="SSF56112">
    <property type="entry name" value="Protein kinase-like (PK-like)"/>
    <property type="match status" value="1"/>
</dbReference>
<name>A0A0D6ELE7_SPOSA</name>
<dbReference type="EMBL" id="CENE01000009">
    <property type="protein sequence ID" value="CEQ40832.1"/>
    <property type="molecule type" value="Genomic_DNA"/>
</dbReference>
<comment type="catalytic activity">
    <reaction evidence="7">
        <text>L-threonyl-[protein] + ATP = O-phospho-L-threonyl-[protein] + ADP + H(+)</text>
        <dbReference type="Rhea" id="RHEA:46608"/>
        <dbReference type="Rhea" id="RHEA-COMP:11060"/>
        <dbReference type="Rhea" id="RHEA-COMP:11605"/>
        <dbReference type="ChEBI" id="CHEBI:15378"/>
        <dbReference type="ChEBI" id="CHEBI:30013"/>
        <dbReference type="ChEBI" id="CHEBI:30616"/>
        <dbReference type="ChEBI" id="CHEBI:61977"/>
        <dbReference type="ChEBI" id="CHEBI:456216"/>
        <dbReference type="EC" id="2.7.11.11"/>
    </reaction>
</comment>
<sequence length="536" mass="58650">MPASGVPAGPPPDFQHLPSDYQSLGHGYQQQAYTPKGLVGLESPPLVPAGLPDVAKGLMDRAQPYPTPLSHGATFSPSMQSVSSTTTYSTPTLSSEGMSLTSSHDTLASAPYFASAPSPQVYVAAASPANDPYYRDIALHDGQGLGLQHMYPSGASDPKGKARRAEELAAPPRSQARRPPPDISRKGEDIGLSLGDFDMLDTLGTGTFGKVLLARLRTSPIRPAQTQVHYFAMKVLEKSTVVRLRQVEHVNSERSTLALIQHPFVVNLFCTFQDEQNLYLLLEYVQGGELFSHLRRAGRFSADVARFYIANLVLALEHLHEHDIIYRDLKPENLLIDATGHIKVTDFGFAKYVPDRTYTLCGTPEYLAPEIITATGHGAAADWWALGVLLFELLAGYPPFFADNPLEIYEKILTGKFGVPHHIDPVAKDLIRRLLTADLTKRLGNLKNGAQDVKNHQWFEGVDWDAVKRKEIRVRSVSAGGGEGDGRRLICLDLDLQAPIIPLTHVPGDSSNFERFPATSIAREYARRASSDVAAQ</sequence>
<keyword evidence="6 9" id="KW-0067">ATP-binding</keyword>
<keyword evidence="3" id="KW-0808">Transferase</keyword>
<dbReference type="Gene3D" id="3.30.200.20">
    <property type="entry name" value="Phosphorylase Kinase, domain 1"/>
    <property type="match status" value="1"/>
</dbReference>
<protein>
    <recommendedName>
        <fullName evidence="1">cAMP-dependent protein kinase</fullName>
        <ecNumber evidence="1">2.7.11.11</ecNumber>
    </recommendedName>
</protein>
<evidence type="ECO:0000256" key="8">
    <source>
        <dbReference type="ARBA" id="ARBA00047454"/>
    </source>
</evidence>
<dbReference type="FunFam" id="3.30.200.20:FF:000042">
    <property type="entry name" value="Aurora kinase A"/>
    <property type="match status" value="1"/>
</dbReference>
<feature type="region of interest" description="Disordered" evidence="10">
    <location>
        <begin position="68"/>
        <end position="100"/>
    </location>
</feature>
<dbReference type="InterPro" id="IPR008271">
    <property type="entry name" value="Ser/Thr_kinase_AS"/>
</dbReference>
<evidence type="ECO:0000256" key="10">
    <source>
        <dbReference type="SAM" id="MobiDB-lite"/>
    </source>
</evidence>
<feature type="non-terminal residue" evidence="12">
    <location>
        <position position="536"/>
    </location>
</feature>
<dbReference type="InterPro" id="IPR011009">
    <property type="entry name" value="Kinase-like_dom_sf"/>
</dbReference>
<organism evidence="12 13">
    <name type="scientific">Sporidiobolus salmonicolor</name>
    <name type="common">Yeast-like fungus</name>
    <name type="synonym">Sporobolomyces salmonicolor</name>
    <dbReference type="NCBI Taxonomy" id="5005"/>
    <lineage>
        <taxon>Eukaryota</taxon>
        <taxon>Fungi</taxon>
        <taxon>Dikarya</taxon>
        <taxon>Basidiomycota</taxon>
        <taxon>Pucciniomycotina</taxon>
        <taxon>Microbotryomycetes</taxon>
        <taxon>Sporidiobolales</taxon>
        <taxon>Sporidiobolaceae</taxon>
        <taxon>Sporobolomyces</taxon>
    </lineage>
</organism>
<dbReference type="Pfam" id="PF00069">
    <property type="entry name" value="Pkinase"/>
    <property type="match status" value="1"/>
</dbReference>
<dbReference type="InterPro" id="IPR017441">
    <property type="entry name" value="Protein_kinase_ATP_BS"/>
</dbReference>
<feature type="region of interest" description="Disordered" evidence="10">
    <location>
        <begin position="148"/>
        <end position="188"/>
    </location>
</feature>
<dbReference type="AlphaFoldDB" id="A0A0D6ELE7"/>
<evidence type="ECO:0000256" key="7">
    <source>
        <dbReference type="ARBA" id="ARBA00047292"/>
    </source>
</evidence>
<dbReference type="OrthoDB" id="63267at2759"/>
<evidence type="ECO:0000256" key="5">
    <source>
        <dbReference type="ARBA" id="ARBA00022777"/>
    </source>
</evidence>
<feature type="non-terminal residue" evidence="12">
    <location>
        <position position="1"/>
    </location>
</feature>
<dbReference type="PROSITE" id="PS50011">
    <property type="entry name" value="PROTEIN_KINASE_DOM"/>
    <property type="match status" value="1"/>
</dbReference>
<evidence type="ECO:0000256" key="9">
    <source>
        <dbReference type="PROSITE-ProRule" id="PRU10141"/>
    </source>
</evidence>
<dbReference type="Proteomes" id="UP000243876">
    <property type="component" value="Unassembled WGS sequence"/>
</dbReference>
<dbReference type="InterPro" id="IPR000719">
    <property type="entry name" value="Prot_kinase_dom"/>
</dbReference>
<keyword evidence="5" id="KW-0418">Kinase</keyword>
<evidence type="ECO:0000256" key="3">
    <source>
        <dbReference type="ARBA" id="ARBA00022679"/>
    </source>
</evidence>
<feature type="binding site" evidence="9">
    <location>
        <position position="234"/>
    </location>
    <ligand>
        <name>ATP</name>
        <dbReference type="ChEBI" id="CHEBI:30616"/>
    </ligand>
</feature>
<keyword evidence="2" id="KW-0723">Serine/threonine-protein kinase</keyword>
<keyword evidence="13" id="KW-1185">Reference proteome</keyword>
<feature type="compositionally biased region" description="Basic and acidic residues" evidence="10">
    <location>
        <begin position="158"/>
        <end position="167"/>
    </location>
</feature>
<feature type="compositionally biased region" description="Basic and acidic residues" evidence="10">
    <location>
        <begin position="179"/>
        <end position="188"/>
    </location>
</feature>
<evidence type="ECO:0000256" key="6">
    <source>
        <dbReference type="ARBA" id="ARBA00022840"/>
    </source>
</evidence>
<dbReference type="EC" id="2.7.11.11" evidence="1"/>
<feature type="domain" description="Protein kinase" evidence="11">
    <location>
        <begin position="197"/>
        <end position="459"/>
    </location>
</feature>
<evidence type="ECO:0000256" key="1">
    <source>
        <dbReference type="ARBA" id="ARBA00012444"/>
    </source>
</evidence>
<dbReference type="PANTHER" id="PTHR24353">
    <property type="entry name" value="CYCLIC NUCLEOTIDE-DEPENDENT PROTEIN KINASE"/>
    <property type="match status" value="1"/>
</dbReference>
<gene>
    <name evidence="12" type="primary">SPOSA6832_02508</name>
</gene>
<dbReference type="GO" id="GO:0009653">
    <property type="term" value="P:anatomical structure morphogenesis"/>
    <property type="evidence" value="ECO:0007669"/>
    <property type="project" value="UniProtKB-ARBA"/>
</dbReference>
<dbReference type="GO" id="GO:0005524">
    <property type="term" value="F:ATP binding"/>
    <property type="evidence" value="ECO:0007669"/>
    <property type="project" value="UniProtKB-UniRule"/>
</dbReference>
<feature type="compositionally biased region" description="Low complexity" evidence="10">
    <location>
        <begin position="78"/>
        <end position="95"/>
    </location>
</feature>
<proteinExistence type="predicted"/>
<evidence type="ECO:0000256" key="4">
    <source>
        <dbReference type="ARBA" id="ARBA00022741"/>
    </source>
</evidence>
<evidence type="ECO:0000259" key="11">
    <source>
        <dbReference type="PROSITE" id="PS50011"/>
    </source>
</evidence>
<evidence type="ECO:0000313" key="13">
    <source>
        <dbReference type="Proteomes" id="UP000243876"/>
    </source>
</evidence>
<feature type="region of interest" description="Disordered" evidence="10">
    <location>
        <begin position="1"/>
        <end position="29"/>
    </location>
</feature>
<dbReference type="PROSITE" id="PS00108">
    <property type="entry name" value="PROTEIN_KINASE_ST"/>
    <property type="match status" value="1"/>
</dbReference>
<reference evidence="13" key="1">
    <citation type="submission" date="2015-02" db="EMBL/GenBank/DDBJ databases">
        <authorList>
            <person name="Gon?alves P."/>
        </authorList>
    </citation>
    <scope>NUCLEOTIDE SEQUENCE [LARGE SCALE GENOMIC DNA]</scope>
</reference>
<dbReference type="GO" id="GO:0005952">
    <property type="term" value="C:cAMP-dependent protein kinase complex"/>
    <property type="evidence" value="ECO:0007669"/>
    <property type="project" value="TreeGrafter"/>
</dbReference>
<dbReference type="FunFam" id="1.10.510.10:FF:000005">
    <property type="entry name" value="cAMP-dependent protein kinase catalytic subunit alpha"/>
    <property type="match status" value="1"/>
</dbReference>
<dbReference type="GO" id="GO:0005829">
    <property type="term" value="C:cytosol"/>
    <property type="evidence" value="ECO:0007669"/>
    <property type="project" value="TreeGrafter"/>
</dbReference>
<dbReference type="SMART" id="SM00220">
    <property type="entry name" value="S_TKc"/>
    <property type="match status" value="1"/>
</dbReference>
<dbReference type="Gene3D" id="1.10.510.10">
    <property type="entry name" value="Transferase(Phosphotransferase) domain 1"/>
    <property type="match status" value="1"/>
</dbReference>